<evidence type="ECO:0000313" key="3">
    <source>
        <dbReference type="EMBL" id="KAF2186495.1"/>
    </source>
</evidence>
<proteinExistence type="predicted"/>
<organism evidence="3 4">
    <name type="scientific">Zopfia rhizophila CBS 207.26</name>
    <dbReference type="NCBI Taxonomy" id="1314779"/>
    <lineage>
        <taxon>Eukaryota</taxon>
        <taxon>Fungi</taxon>
        <taxon>Dikarya</taxon>
        <taxon>Ascomycota</taxon>
        <taxon>Pezizomycotina</taxon>
        <taxon>Dothideomycetes</taxon>
        <taxon>Dothideomycetes incertae sedis</taxon>
        <taxon>Zopfiaceae</taxon>
        <taxon>Zopfia</taxon>
    </lineage>
</organism>
<accession>A0A6A6E665</accession>
<gene>
    <name evidence="3" type="ORF">K469DRAFT_572735</name>
</gene>
<dbReference type="Pfam" id="PF00690">
    <property type="entry name" value="Cation_ATPase_N"/>
    <property type="match status" value="1"/>
</dbReference>
<evidence type="ECO:0000259" key="2">
    <source>
        <dbReference type="SMART" id="SM00831"/>
    </source>
</evidence>
<dbReference type="SUPFAM" id="SSF81665">
    <property type="entry name" value="Calcium ATPase, transmembrane domain M"/>
    <property type="match status" value="1"/>
</dbReference>
<sequence>MGKSQEKSPLQYDLEVPAHTVPFEDILGKLSVNQDSGLSEDEAKNRKNMYGPNQLDEGPGVQPFRILVHQVANALTLVRHHVKRDVMCSDE</sequence>
<feature type="domain" description="Cation-transporting P-type ATPase N-terminal" evidence="2">
    <location>
        <begin position="17"/>
        <end position="80"/>
    </location>
</feature>
<reference evidence="3" key="1">
    <citation type="journal article" date="2020" name="Stud. Mycol.">
        <title>101 Dothideomycetes genomes: a test case for predicting lifestyles and emergence of pathogens.</title>
        <authorList>
            <person name="Haridas S."/>
            <person name="Albert R."/>
            <person name="Binder M."/>
            <person name="Bloem J."/>
            <person name="Labutti K."/>
            <person name="Salamov A."/>
            <person name="Andreopoulos B."/>
            <person name="Baker S."/>
            <person name="Barry K."/>
            <person name="Bills G."/>
            <person name="Bluhm B."/>
            <person name="Cannon C."/>
            <person name="Castanera R."/>
            <person name="Culley D."/>
            <person name="Daum C."/>
            <person name="Ezra D."/>
            <person name="Gonzalez J."/>
            <person name="Henrissat B."/>
            <person name="Kuo A."/>
            <person name="Liang C."/>
            <person name="Lipzen A."/>
            <person name="Lutzoni F."/>
            <person name="Magnuson J."/>
            <person name="Mondo S."/>
            <person name="Nolan M."/>
            <person name="Ohm R."/>
            <person name="Pangilinan J."/>
            <person name="Park H.-J."/>
            <person name="Ramirez L."/>
            <person name="Alfaro M."/>
            <person name="Sun H."/>
            <person name="Tritt A."/>
            <person name="Yoshinaga Y."/>
            <person name="Zwiers L.-H."/>
            <person name="Turgeon B."/>
            <person name="Goodwin S."/>
            <person name="Spatafora J."/>
            <person name="Crous P."/>
            <person name="Grigoriev I."/>
        </authorList>
    </citation>
    <scope>NUCLEOTIDE SEQUENCE</scope>
    <source>
        <strain evidence="3">CBS 207.26</strain>
    </source>
</reference>
<keyword evidence="4" id="KW-1185">Reference proteome</keyword>
<dbReference type="SMART" id="SM00831">
    <property type="entry name" value="Cation_ATPase_N"/>
    <property type="match status" value="1"/>
</dbReference>
<name>A0A6A6E665_9PEZI</name>
<evidence type="ECO:0000256" key="1">
    <source>
        <dbReference type="SAM" id="MobiDB-lite"/>
    </source>
</evidence>
<dbReference type="InterPro" id="IPR023298">
    <property type="entry name" value="ATPase_P-typ_TM_dom_sf"/>
</dbReference>
<protein>
    <recommendedName>
        <fullName evidence="2">Cation-transporting P-type ATPase N-terminal domain-containing protein</fullName>
    </recommendedName>
</protein>
<dbReference type="AlphaFoldDB" id="A0A6A6E665"/>
<dbReference type="EMBL" id="ML994629">
    <property type="protein sequence ID" value="KAF2186495.1"/>
    <property type="molecule type" value="Genomic_DNA"/>
</dbReference>
<evidence type="ECO:0000313" key="4">
    <source>
        <dbReference type="Proteomes" id="UP000800200"/>
    </source>
</evidence>
<dbReference type="OrthoDB" id="3352408at2759"/>
<feature type="region of interest" description="Disordered" evidence="1">
    <location>
        <begin position="34"/>
        <end position="57"/>
    </location>
</feature>
<dbReference type="Proteomes" id="UP000800200">
    <property type="component" value="Unassembled WGS sequence"/>
</dbReference>
<dbReference type="InterPro" id="IPR004014">
    <property type="entry name" value="ATPase_P-typ_cation-transptr_N"/>
</dbReference>